<keyword evidence="1" id="KW-1133">Transmembrane helix</keyword>
<keyword evidence="3" id="KW-1185">Reference proteome</keyword>
<evidence type="ECO:0000313" key="3">
    <source>
        <dbReference type="Proteomes" id="UP000314294"/>
    </source>
</evidence>
<keyword evidence="1" id="KW-0472">Membrane</keyword>
<keyword evidence="1" id="KW-0812">Transmembrane</keyword>
<sequence>MAFSAWKESRRRHRRPLDPIWTFLSHFLAGASVIGRYVSRWSLLACFLGLVEPRSPDRLPKCSVRNTEELKWALLELLHSPLSKGPRTKDLRRARFVLEADPEGGPKDTL</sequence>
<feature type="transmembrane region" description="Helical" evidence="1">
    <location>
        <begin position="20"/>
        <end position="38"/>
    </location>
</feature>
<name>A0A4Z2F6N8_9TELE</name>
<comment type="caution">
    <text evidence="2">The sequence shown here is derived from an EMBL/GenBank/DDBJ whole genome shotgun (WGS) entry which is preliminary data.</text>
</comment>
<accession>A0A4Z2F6N8</accession>
<proteinExistence type="predicted"/>
<protein>
    <submittedName>
        <fullName evidence="2">Uncharacterized protein</fullName>
    </submittedName>
</protein>
<organism evidence="2 3">
    <name type="scientific">Liparis tanakae</name>
    <name type="common">Tanaka's snailfish</name>
    <dbReference type="NCBI Taxonomy" id="230148"/>
    <lineage>
        <taxon>Eukaryota</taxon>
        <taxon>Metazoa</taxon>
        <taxon>Chordata</taxon>
        <taxon>Craniata</taxon>
        <taxon>Vertebrata</taxon>
        <taxon>Euteleostomi</taxon>
        <taxon>Actinopterygii</taxon>
        <taxon>Neopterygii</taxon>
        <taxon>Teleostei</taxon>
        <taxon>Neoteleostei</taxon>
        <taxon>Acanthomorphata</taxon>
        <taxon>Eupercaria</taxon>
        <taxon>Perciformes</taxon>
        <taxon>Cottioidei</taxon>
        <taxon>Cottales</taxon>
        <taxon>Liparidae</taxon>
        <taxon>Liparis</taxon>
    </lineage>
</organism>
<gene>
    <name evidence="2" type="ORF">EYF80_053310</name>
</gene>
<evidence type="ECO:0000313" key="2">
    <source>
        <dbReference type="EMBL" id="TNN36533.1"/>
    </source>
</evidence>
<dbReference type="Proteomes" id="UP000314294">
    <property type="component" value="Unassembled WGS sequence"/>
</dbReference>
<reference evidence="2 3" key="1">
    <citation type="submission" date="2019-03" db="EMBL/GenBank/DDBJ databases">
        <title>First draft genome of Liparis tanakae, snailfish: a comprehensive survey of snailfish specific genes.</title>
        <authorList>
            <person name="Kim W."/>
            <person name="Song I."/>
            <person name="Jeong J.-H."/>
            <person name="Kim D."/>
            <person name="Kim S."/>
            <person name="Ryu S."/>
            <person name="Song J.Y."/>
            <person name="Lee S.K."/>
        </authorList>
    </citation>
    <scope>NUCLEOTIDE SEQUENCE [LARGE SCALE GENOMIC DNA]</scope>
    <source>
        <tissue evidence="2">Muscle</tissue>
    </source>
</reference>
<dbReference type="AlphaFoldDB" id="A0A4Z2F6N8"/>
<evidence type="ECO:0000256" key="1">
    <source>
        <dbReference type="SAM" id="Phobius"/>
    </source>
</evidence>
<dbReference type="EMBL" id="SRLO01001606">
    <property type="protein sequence ID" value="TNN36533.1"/>
    <property type="molecule type" value="Genomic_DNA"/>
</dbReference>